<sequence>MSNEDKIERPSIPTAEVNDFTSPEERFQNETLRPIIKMKHDLLIAFFNHTLILKKNHYFKISEDKKSDYIKSIFNKDLQFRNQLKGIIVGQFTTGEFKIYRNFSSALNKRIIAIVLERVLTHLNELREEI</sequence>
<accession>A0A2T4DR83</accession>
<gene>
    <name evidence="1" type="ORF">C9994_07875</name>
</gene>
<comment type="caution">
    <text evidence="1">The sequence shown here is derived from an EMBL/GenBank/DDBJ whole genome shotgun (WGS) entry which is preliminary data.</text>
</comment>
<evidence type="ECO:0000313" key="1">
    <source>
        <dbReference type="EMBL" id="PTB96315.1"/>
    </source>
</evidence>
<dbReference type="Proteomes" id="UP000240608">
    <property type="component" value="Unassembled WGS sequence"/>
</dbReference>
<evidence type="ECO:0000313" key="2">
    <source>
        <dbReference type="Proteomes" id="UP000240608"/>
    </source>
</evidence>
<organism evidence="1 2">
    <name type="scientific">Marivirga lumbricoides</name>
    <dbReference type="NCBI Taxonomy" id="1046115"/>
    <lineage>
        <taxon>Bacteria</taxon>
        <taxon>Pseudomonadati</taxon>
        <taxon>Bacteroidota</taxon>
        <taxon>Cytophagia</taxon>
        <taxon>Cytophagales</taxon>
        <taxon>Marivirgaceae</taxon>
        <taxon>Marivirga</taxon>
    </lineage>
</organism>
<dbReference type="AlphaFoldDB" id="A0A2T4DR83"/>
<dbReference type="EMBL" id="PYVU01000056">
    <property type="protein sequence ID" value="PTB96315.1"/>
    <property type="molecule type" value="Genomic_DNA"/>
</dbReference>
<name>A0A2T4DR83_9BACT</name>
<protein>
    <submittedName>
        <fullName evidence="1">Glyoxalase</fullName>
    </submittedName>
</protein>
<proteinExistence type="predicted"/>
<reference evidence="1 2" key="1">
    <citation type="submission" date="2018-03" db="EMBL/GenBank/DDBJ databases">
        <title>Cross-interface Injection: A General Nanoliter Liquid Handling Method Applied to Single Cells Genome Amplification Automated Nanoliter Liquid Handling Applied to Single Cell Multiple Displacement Amplification.</title>
        <authorList>
            <person name="Yun J."/>
            <person name="Xu P."/>
            <person name="Xu J."/>
            <person name="Dai X."/>
            <person name="Wang Y."/>
            <person name="Zheng X."/>
            <person name="Cao C."/>
            <person name="Yi Q."/>
            <person name="Zhu Y."/>
            <person name="Wang L."/>
            <person name="Dong Z."/>
            <person name="Huang Y."/>
            <person name="Huang L."/>
            <person name="Du W."/>
        </authorList>
    </citation>
    <scope>NUCLEOTIDE SEQUENCE [LARGE SCALE GENOMIC DNA]</scope>
    <source>
        <strain evidence="1 2">Z-D1-2</strain>
    </source>
</reference>